<evidence type="ECO:0000313" key="4">
    <source>
        <dbReference type="EMBL" id="ACE84565.1"/>
    </source>
</evidence>
<dbReference type="STRING" id="498211.CJA_0345"/>
<feature type="domain" description="D-serine dehydratase-like" evidence="3">
    <location>
        <begin position="318"/>
        <end position="418"/>
    </location>
</feature>
<keyword evidence="2" id="KW-0456">Lyase</keyword>
<evidence type="ECO:0000313" key="5">
    <source>
        <dbReference type="Proteomes" id="UP000001036"/>
    </source>
</evidence>
<dbReference type="PANTHER" id="PTHR28004">
    <property type="entry name" value="ZGC:162816-RELATED"/>
    <property type="match status" value="1"/>
</dbReference>
<dbReference type="SUPFAM" id="SSF51419">
    <property type="entry name" value="PLP-binding barrel"/>
    <property type="match status" value="1"/>
</dbReference>
<evidence type="ECO:0000259" key="3">
    <source>
        <dbReference type="SMART" id="SM01119"/>
    </source>
</evidence>
<dbReference type="SMART" id="SM01119">
    <property type="entry name" value="D-ser_dehydrat"/>
    <property type="match status" value="1"/>
</dbReference>
<dbReference type="GO" id="GO:0016829">
    <property type="term" value="F:lyase activity"/>
    <property type="evidence" value="ECO:0007669"/>
    <property type="project" value="UniProtKB-KW"/>
</dbReference>
<dbReference type="AlphaFoldDB" id="B3PHE8"/>
<name>B3PHE8_CELJU</name>
<dbReference type="EMBL" id="CP000934">
    <property type="protein sequence ID" value="ACE84565.1"/>
    <property type="molecule type" value="Genomic_DNA"/>
</dbReference>
<dbReference type="PANTHER" id="PTHR28004:SF8">
    <property type="entry name" value="D-SERINE DEAMINASE"/>
    <property type="match status" value="1"/>
</dbReference>
<dbReference type="eggNOG" id="COG3616">
    <property type="taxonomic scope" value="Bacteria"/>
</dbReference>
<dbReference type="Gene3D" id="3.20.20.10">
    <property type="entry name" value="Alanine racemase"/>
    <property type="match status" value="1"/>
</dbReference>
<dbReference type="KEGG" id="cja:CJA_0345"/>
<dbReference type="InterPro" id="IPR051466">
    <property type="entry name" value="D-amino_acid_metab_enzyme"/>
</dbReference>
<dbReference type="InterPro" id="IPR001608">
    <property type="entry name" value="Ala_racemase_N"/>
</dbReference>
<dbReference type="HOGENOM" id="CLU_031639_3_0_6"/>
<dbReference type="Pfam" id="PF01168">
    <property type="entry name" value="Ala_racemase_N"/>
    <property type="match status" value="1"/>
</dbReference>
<evidence type="ECO:0000256" key="1">
    <source>
        <dbReference type="ARBA" id="ARBA00005323"/>
    </source>
</evidence>
<dbReference type="InterPro" id="IPR026956">
    <property type="entry name" value="D-ser_dehydrat-like_dom"/>
</dbReference>
<dbReference type="Pfam" id="PF14031">
    <property type="entry name" value="D-ser_dehydrat"/>
    <property type="match status" value="1"/>
</dbReference>
<accession>B3PHE8</accession>
<gene>
    <name evidence="4" type="primary">dsd</name>
    <name evidence="4" type="ordered locus">CJA_0345</name>
</gene>
<dbReference type="RefSeq" id="WP_012486027.1">
    <property type="nucleotide sequence ID" value="NC_010995.1"/>
</dbReference>
<reference evidence="4 5" key="1">
    <citation type="journal article" date="2008" name="J. Bacteriol.">
        <title>Insights into plant cell wall degradation from the genome sequence of the soil bacterium Cellvibrio japonicus.</title>
        <authorList>
            <person name="Deboy R.T."/>
            <person name="Mongodin E.F."/>
            <person name="Fouts D.E."/>
            <person name="Tailford L.E."/>
            <person name="Khouri H."/>
            <person name="Emerson J.B."/>
            <person name="Mohamoud Y."/>
            <person name="Watkins K."/>
            <person name="Henrissat B."/>
            <person name="Gilbert H.J."/>
            <person name="Nelson K.E."/>
        </authorList>
    </citation>
    <scope>NUCLEOTIDE SEQUENCE [LARGE SCALE GENOMIC DNA]</scope>
    <source>
        <strain evidence="4 5">Ueda107</strain>
    </source>
</reference>
<proteinExistence type="inferred from homology"/>
<dbReference type="Gene3D" id="2.40.37.20">
    <property type="entry name" value="D-serine dehydratase-like domain"/>
    <property type="match status" value="1"/>
</dbReference>
<keyword evidence="5" id="KW-1185">Reference proteome</keyword>
<dbReference type="CDD" id="cd06818">
    <property type="entry name" value="PLPDE_III_cryptic_DSD"/>
    <property type="match status" value="1"/>
</dbReference>
<dbReference type="Proteomes" id="UP000001036">
    <property type="component" value="Chromosome"/>
</dbReference>
<dbReference type="InterPro" id="IPR042208">
    <property type="entry name" value="D-ser_dehydrat-like_sf"/>
</dbReference>
<comment type="similarity">
    <text evidence="1">Belongs to the DSD1 family.</text>
</comment>
<evidence type="ECO:0000256" key="2">
    <source>
        <dbReference type="ARBA" id="ARBA00023239"/>
    </source>
</evidence>
<dbReference type="OrthoDB" id="9811417at2"/>
<protein>
    <submittedName>
        <fullName evidence="4">D-serine deaminase</fullName>
    </submittedName>
</protein>
<dbReference type="InterPro" id="IPR029066">
    <property type="entry name" value="PLP-binding_barrel"/>
</dbReference>
<organism evidence="4 5">
    <name type="scientific">Cellvibrio japonicus (strain Ueda107)</name>
    <name type="common">Pseudomonas fluorescens subsp. cellulosa</name>
    <dbReference type="NCBI Taxonomy" id="498211"/>
    <lineage>
        <taxon>Bacteria</taxon>
        <taxon>Pseudomonadati</taxon>
        <taxon>Pseudomonadota</taxon>
        <taxon>Gammaproteobacteria</taxon>
        <taxon>Cellvibrionales</taxon>
        <taxon>Cellvibrionaceae</taxon>
        <taxon>Cellvibrio</taxon>
    </lineage>
</organism>
<sequence>METENNLQKRLAQRPLEPVHKGLGALPAGTVARAVGHVGSLGWNLLREDVSLPVAVLSDVRLRHNLGWMESFIRTYGLKLAPHGKTTMSPALFHWQLEQGAWGITLATAAQVQAAYQFGIKRVILANQLVGRANMAILSRLQEDANFECYVLVDSPVNAARLGRFFSERGQQLHVLVELGVEGGRSGVRDAAALESLLTEIGRWPQSLFLAGVEVYEGVLGDEAAIRQFLRRALDVLRELDERGLLKSDRPLLTGAGSAWFDLVAEEWAGLDLGRPVDIVLRPGCYLTHDVGIYRAAAERIQSHNPVARSMQRGLLPALQLWAYVTSMPEPGLAILGLGKRDAAFDAGLPVPALHFRPGDMPAPVPAPVQWQLVKMMDQHAFMQIPATADVQVGDMLALDISHPCLTFDKWRQLLIVDDHYQVVDAVETFF</sequence>